<dbReference type="CDD" id="cd00610">
    <property type="entry name" value="OAT_like"/>
    <property type="match status" value="1"/>
</dbReference>
<evidence type="ECO:0000256" key="4">
    <source>
        <dbReference type="ARBA" id="ARBA00022679"/>
    </source>
</evidence>
<dbReference type="Pfam" id="PF00202">
    <property type="entry name" value="Aminotran_3"/>
    <property type="match status" value="1"/>
</dbReference>
<dbReference type="InterPro" id="IPR015424">
    <property type="entry name" value="PyrdxlP-dep_Trfase"/>
</dbReference>
<dbReference type="OrthoDB" id="9801834at2"/>
<evidence type="ECO:0000256" key="3">
    <source>
        <dbReference type="ARBA" id="ARBA00022576"/>
    </source>
</evidence>
<dbReference type="InterPro" id="IPR015421">
    <property type="entry name" value="PyrdxlP-dep_Trfase_major"/>
</dbReference>
<dbReference type="InterPro" id="IPR012773">
    <property type="entry name" value="Ectoine_EctB"/>
</dbReference>
<dbReference type="EC" id="2.6.1.76" evidence="7"/>
<dbReference type="GO" id="GO:0019491">
    <property type="term" value="P:ectoine biosynthetic process"/>
    <property type="evidence" value="ECO:0007669"/>
    <property type="project" value="UniProtKB-UniPathway"/>
</dbReference>
<dbReference type="PIRSF" id="PIRSF000521">
    <property type="entry name" value="Transaminase_4ab_Lys_Orn"/>
    <property type="match status" value="1"/>
</dbReference>
<dbReference type="GO" id="GO:0047307">
    <property type="term" value="F:diaminobutyrate-pyruvate transaminase activity"/>
    <property type="evidence" value="ECO:0007669"/>
    <property type="project" value="InterPro"/>
</dbReference>
<keyword evidence="4 7" id="KW-0808">Transferase</keyword>
<comment type="function">
    <text evidence="7">Catalyzes reversively the conversion of L-aspartate beta-semialdehyde (ASA) to L-2,4-diaminobutyrate (DABA) by transamination with L-glutamate.</text>
</comment>
<keyword evidence="5 6" id="KW-0663">Pyridoxal phosphate</keyword>
<geneLocation type="plasmid" evidence="8 9">
    <name>pRetIE4771a</name>
</geneLocation>
<evidence type="ECO:0000256" key="7">
    <source>
        <dbReference type="RuleBase" id="RU365034"/>
    </source>
</evidence>
<dbReference type="Gene3D" id="3.40.640.10">
    <property type="entry name" value="Type I PLP-dependent aspartate aminotransferase-like (Major domain)"/>
    <property type="match status" value="1"/>
</dbReference>
<dbReference type="InterPro" id="IPR049704">
    <property type="entry name" value="Aminotrans_3_PPA_site"/>
</dbReference>
<dbReference type="InterPro" id="IPR004637">
    <property type="entry name" value="Dat"/>
</dbReference>
<dbReference type="GO" id="GO:0045303">
    <property type="term" value="F:diaminobutyrate-2-oxoglutarate transaminase activity"/>
    <property type="evidence" value="ECO:0007669"/>
    <property type="project" value="UniProtKB-EC"/>
</dbReference>
<evidence type="ECO:0000256" key="2">
    <source>
        <dbReference type="ARBA" id="ARBA00008954"/>
    </source>
</evidence>
<dbReference type="NCBIfam" id="TIGR02407">
    <property type="entry name" value="ectoine_ectB"/>
    <property type="match status" value="1"/>
</dbReference>
<comment type="cofactor">
    <cofactor evidence="1 7">
        <name>pyridoxal 5'-phosphate</name>
        <dbReference type="ChEBI" id="CHEBI:597326"/>
    </cofactor>
</comment>
<dbReference type="InterPro" id="IPR015422">
    <property type="entry name" value="PyrdxlP-dep_Trfase_small"/>
</dbReference>
<proteinExistence type="inferred from homology"/>
<evidence type="ECO:0000256" key="1">
    <source>
        <dbReference type="ARBA" id="ARBA00001933"/>
    </source>
</evidence>
<evidence type="ECO:0000256" key="5">
    <source>
        <dbReference type="ARBA" id="ARBA00022898"/>
    </source>
</evidence>
<dbReference type="EMBL" id="CP006987">
    <property type="protein sequence ID" value="AIC29537.1"/>
    <property type="molecule type" value="Genomic_DNA"/>
</dbReference>
<protein>
    <recommendedName>
        <fullName evidence="7">Diaminobutyrate--2-oxoglutarate transaminase</fullName>
        <ecNumber evidence="7">2.6.1.76</ecNumber>
    </recommendedName>
    <alternativeName>
        <fullName evidence="7">DABA aminotransferase</fullName>
    </alternativeName>
</protein>
<dbReference type="PANTHER" id="PTHR43552:SF2">
    <property type="entry name" value="DIAMINOBUTYRATE--2-OXOGLUTARATE TRANSAMINASE"/>
    <property type="match status" value="1"/>
</dbReference>
<comment type="similarity">
    <text evidence="2 6">Belongs to the class-III pyridoxal-phosphate-dependent aminotransferase family.</text>
</comment>
<organism evidence="8 9">
    <name type="scientific">Rhizobium etli bv. mimosae str. IE4771</name>
    <dbReference type="NCBI Taxonomy" id="1432050"/>
    <lineage>
        <taxon>Bacteria</taxon>
        <taxon>Pseudomonadati</taxon>
        <taxon>Pseudomonadota</taxon>
        <taxon>Alphaproteobacteria</taxon>
        <taxon>Hyphomicrobiales</taxon>
        <taxon>Rhizobiaceae</taxon>
        <taxon>Rhizobium/Agrobacterium group</taxon>
        <taxon>Rhizobium</taxon>
    </lineage>
</organism>
<dbReference type="HOGENOM" id="CLU_016922_10_0_5"/>
<dbReference type="Gene3D" id="3.90.1150.10">
    <property type="entry name" value="Aspartate Aminotransferase, domain 1"/>
    <property type="match status" value="1"/>
</dbReference>
<dbReference type="UniPathway" id="UPA00067">
    <property type="reaction ID" value="UER00121"/>
</dbReference>
<comment type="catalytic activity">
    <reaction evidence="7">
        <text>L-2,4-diaminobutanoate + 2-oxoglutarate = L-aspartate 4-semialdehyde + L-glutamate</text>
        <dbReference type="Rhea" id="RHEA:11160"/>
        <dbReference type="ChEBI" id="CHEBI:16810"/>
        <dbReference type="ChEBI" id="CHEBI:29985"/>
        <dbReference type="ChEBI" id="CHEBI:58761"/>
        <dbReference type="ChEBI" id="CHEBI:537519"/>
        <dbReference type="EC" id="2.6.1.76"/>
    </reaction>
</comment>
<dbReference type="NCBIfam" id="NF006733">
    <property type="entry name" value="PRK09264.1"/>
    <property type="match status" value="1"/>
</dbReference>
<dbReference type="SUPFAM" id="SSF53383">
    <property type="entry name" value="PLP-dependent transferases"/>
    <property type="match status" value="1"/>
</dbReference>
<keyword evidence="3 7" id="KW-0032">Aminotransferase</keyword>
<gene>
    <name evidence="8" type="primary">ectB-1</name>
    <name evidence="8" type="ORF">IE4771_PA00031</name>
</gene>
<accession>A0A060I6L9</accession>
<dbReference type="PANTHER" id="PTHR43552">
    <property type="entry name" value="DIAMINOBUTYRATE--2-OXOGLUTARATE AMINOTRANSFERASE"/>
    <property type="match status" value="1"/>
</dbReference>
<keyword evidence="8" id="KW-0614">Plasmid</keyword>
<dbReference type="RefSeq" id="WP_051649903.1">
    <property type="nucleotide sequence ID" value="NZ_CP006987.1"/>
</dbReference>
<evidence type="ECO:0000313" key="8">
    <source>
        <dbReference type="EMBL" id="AIC29537.1"/>
    </source>
</evidence>
<evidence type="ECO:0000313" key="9">
    <source>
        <dbReference type="Proteomes" id="UP000027180"/>
    </source>
</evidence>
<evidence type="ECO:0000256" key="6">
    <source>
        <dbReference type="RuleBase" id="RU003560"/>
    </source>
</evidence>
<dbReference type="PROSITE" id="PS00600">
    <property type="entry name" value="AA_TRANSFER_CLASS_3"/>
    <property type="match status" value="1"/>
</dbReference>
<dbReference type="KEGG" id="rei:IE4771_PA00031"/>
<dbReference type="Proteomes" id="UP000027180">
    <property type="component" value="Plasmid pRetIE4771a"/>
</dbReference>
<reference evidence="8 9" key="1">
    <citation type="submission" date="2013-12" db="EMBL/GenBank/DDBJ databases">
        <title>Complete genome sequence of Rhizobium etli bv. mimosae IE4771.</title>
        <authorList>
            <person name="Bustos P."/>
            <person name="Santamaria R.I."/>
            <person name="Lozano L."/>
            <person name="Ormeno-Orrillo E."/>
            <person name="Rogel M.A."/>
            <person name="Romero D."/>
            <person name="Cevallos M.A."/>
            <person name="Martinez-Romero E."/>
            <person name="Gonzalez V."/>
        </authorList>
    </citation>
    <scope>NUCLEOTIDE SEQUENCE [LARGE SCALE GENOMIC DNA]</scope>
    <source>
        <strain evidence="8 9">IE4771</strain>
        <plasmid evidence="9">Plasmid pRetIE4771a</plasmid>
    </source>
</reference>
<comment type="pathway">
    <text evidence="7">Amine and polyamine biosynthesis; ectoine biosynthesis; L-ectoine from L-aspartate 4-semialdehyde: step 1/3.</text>
</comment>
<dbReference type="InterPro" id="IPR005814">
    <property type="entry name" value="Aminotrans_3"/>
</dbReference>
<name>A0A060I6L9_RHIET</name>
<dbReference type="GO" id="GO:0030170">
    <property type="term" value="F:pyridoxal phosphate binding"/>
    <property type="evidence" value="ECO:0007669"/>
    <property type="project" value="InterPro"/>
</dbReference>
<sequence length="423" mass="45575">MDQVLNCAESEVRSYCRSYPATFSAARGSHLVTEEGEQYLDFLSGCGSLNYGHNNPILKSALLKYLAADGITLGLDLKTTAKNAFMEAFAKRVLAPRSLSYRMQFPGPTGANAVEAAIKLARKVTGRTNVIAFTNGFHGCSLGALALTANSYNRGSSAPLLTGVHRALYDGYLGPDIDTADILGRQLDDPSGGVDKPAAIILEIVQGEGGLNVASRGWLQKIAAIATEHGALLIVDEIQAGCGRSGRFFSFEDYDVVPDIVTMAKSASGFGLPMSLVLLKPHLDVWLPGEHNGTFRGNNHAFVTAAAAIEHYWGEDAFESEVRRKSRLLLDLLTDYCDNRPFRPKGTGLMQGIDVKDPVLAARVKAEAYQQRLIVELCGPFDEVIKLMPPLTILESELIAGTKQLLSIIDDVADAAICSPQSR</sequence>
<dbReference type="AlphaFoldDB" id="A0A060I6L9"/>